<name>A0AAD1IZC8_MYCMB</name>
<feature type="domain" description="Glycosyltransferase 2-like" evidence="6">
    <location>
        <begin position="6"/>
        <end position="167"/>
    </location>
</feature>
<proteinExistence type="inferred from homology"/>
<protein>
    <recommendedName>
        <fullName evidence="6">Glycosyltransferase 2-like domain-containing protein</fullName>
    </recommendedName>
</protein>
<accession>A0AAD1IZC8</accession>
<dbReference type="Proteomes" id="UP000466039">
    <property type="component" value="Chromosome"/>
</dbReference>
<dbReference type="Pfam" id="PF00535">
    <property type="entry name" value="Glycos_transf_2"/>
    <property type="match status" value="1"/>
</dbReference>
<evidence type="ECO:0000256" key="5">
    <source>
        <dbReference type="ARBA" id="ARBA00023316"/>
    </source>
</evidence>
<dbReference type="PANTHER" id="PTHR43179">
    <property type="entry name" value="RHAMNOSYLTRANSFERASE WBBL"/>
    <property type="match status" value="1"/>
</dbReference>
<evidence type="ECO:0000313" key="8">
    <source>
        <dbReference type="Proteomes" id="UP000466039"/>
    </source>
</evidence>
<comment type="similarity">
    <text evidence="2">Belongs to the glycosyltransferase 2 family.</text>
</comment>
<sequence length="276" mass="31057">MKPMVSIVTVLHNSDTVLPTYELNFSVGYDPESIRFVLVDNASDKLPEVERWTIRPTIIQSENNGFGAGCNLGWKSVNTEWVGFVNPDVEMTSTQAIELVELASRVGGVDVIAPFVSEDDSFSRAMGPPWRTRRYRVGESIDGIQYLTSAASVSGCCIFVRRSSLIAIGGFDERFFMYCEENDLQKRLLDNGARIAVARNIKVYHAAGVGSSNQSLDRNIEREKSKRLYYLKHFSLTEYYFMRLITRIRAATIGRLLTGGWSAMRKKASLDIKRAD</sequence>
<keyword evidence="5" id="KW-0961">Cell wall biogenesis/degradation</keyword>
<dbReference type="SUPFAM" id="SSF53448">
    <property type="entry name" value="Nucleotide-diphospho-sugar transferases"/>
    <property type="match status" value="1"/>
</dbReference>
<organism evidence="7 8">
    <name type="scientific">Mycolicibacterium monacense</name>
    <name type="common">Mycobacterium monacense</name>
    <dbReference type="NCBI Taxonomy" id="85693"/>
    <lineage>
        <taxon>Bacteria</taxon>
        <taxon>Bacillati</taxon>
        <taxon>Actinomycetota</taxon>
        <taxon>Actinomycetes</taxon>
        <taxon>Mycobacteriales</taxon>
        <taxon>Mycobacteriaceae</taxon>
        <taxon>Mycolicibacterium</taxon>
    </lineage>
</organism>
<gene>
    <name evidence="7" type="ORF">MMON_37210</name>
</gene>
<reference evidence="7 8" key="1">
    <citation type="journal article" date="2019" name="Emerg. Microbes Infect.">
        <title>Comprehensive subspecies identification of 175 nontuberculous mycobacteria species based on 7547 genomic profiles.</title>
        <authorList>
            <person name="Matsumoto Y."/>
            <person name="Kinjo T."/>
            <person name="Motooka D."/>
            <person name="Nabeya D."/>
            <person name="Jung N."/>
            <person name="Uechi K."/>
            <person name="Horii T."/>
            <person name="Iida T."/>
            <person name="Fujita J."/>
            <person name="Nakamura S."/>
        </authorList>
    </citation>
    <scope>NUCLEOTIDE SEQUENCE [LARGE SCALE GENOMIC DNA]</scope>
    <source>
        <strain evidence="7 8">JCM 15658</strain>
    </source>
</reference>
<dbReference type="InterPro" id="IPR001173">
    <property type="entry name" value="Glyco_trans_2-like"/>
</dbReference>
<dbReference type="RefSeq" id="WP_083044936.1">
    <property type="nucleotide sequence ID" value="NZ_AP022617.1"/>
</dbReference>
<comment type="pathway">
    <text evidence="1">Cell wall biogenesis; cell wall polysaccharide biosynthesis.</text>
</comment>
<dbReference type="Gene3D" id="3.90.550.10">
    <property type="entry name" value="Spore Coat Polysaccharide Biosynthesis Protein SpsA, Chain A"/>
    <property type="match status" value="1"/>
</dbReference>
<evidence type="ECO:0000256" key="4">
    <source>
        <dbReference type="ARBA" id="ARBA00022679"/>
    </source>
</evidence>
<evidence type="ECO:0000313" key="7">
    <source>
        <dbReference type="EMBL" id="BBZ62420.1"/>
    </source>
</evidence>
<evidence type="ECO:0000259" key="6">
    <source>
        <dbReference type="Pfam" id="PF00535"/>
    </source>
</evidence>
<keyword evidence="3" id="KW-0328">Glycosyltransferase</keyword>
<dbReference type="InterPro" id="IPR029044">
    <property type="entry name" value="Nucleotide-diphossugar_trans"/>
</dbReference>
<dbReference type="PANTHER" id="PTHR43179:SF12">
    <property type="entry name" value="GALACTOFURANOSYLTRANSFERASE GLFT2"/>
    <property type="match status" value="1"/>
</dbReference>
<evidence type="ECO:0000256" key="3">
    <source>
        <dbReference type="ARBA" id="ARBA00022676"/>
    </source>
</evidence>
<keyword evidence="4" id="KW-0808">Transferase</keyword>
<dbReference type="GO" id="GO:0071555">
    <property type="term" value="P:cell wall organization"/>
    <property type="evidence" value="ECO:0007669"/>
    <property type="project" value="UniProtKB-KW"/>
</dbReference>
<evidence type="ECO:0000256" key="1">
    <source>
        <dbReference type="ARBA" id="ARBA00004776"/>
    </source>
</evidence>
<dbReference type="EMBL" id="AP022617">
    <property type="protein sequence ID" value="BBZ62420.1"/>
    <property type="molecule type" value="Genomic_DNA"/>
</dbReference>
<keyword evidence="8" id="KW-1185">Reference proteome</keyword>
<dbReference type="GO" id="GO:0016757">
    <property type="term" value="F:glycosyltransferase activity"/>
    <property type="evidence" value="ECO:0007669"/>
    <property type="project" value="UniProtKB-KW"/>
</dbReference>
<evidence type="ECO:0000256" key="2">
    <source>
        <dbReference type="ARBA" id="ARBA00006739"/>
    </source>
</evidence>
<dbReference type="AlphaFoldDB" id="A0AAD1IZC8"/>